<name>A0A6A3JYZ4_9STRA</name>
<proteinExistence type="predicted"/>
<evidence type="ECO:0000313" key="12">
    <source>
        <dbReference type="Proteomes" id="UP000440732"/>
    </source>
</evidence>
<evidence type="ECO:0000313" key="3">
    <source>
        <dbReference type="EMBL" id="KAE9137629.1"/>
    </source>
</evidence>
<dbReference type="EMBL" id="QXGF01001076">
    <property type="protein sequence ID" value="KAE8932818.1"/>
    <property type="molecule type" value="Genomic_DNA"/>
</dbReference>
<evidence type="ECO:0000313" key="8">
    <source>
        <dbReference type="Proteomes" id="UP000429523"/>
    </source>
</evidence>
<evidence type="ECO:0000313" key="4">
    <source>
        <dbReference type="EMBL" id="KAE9205632.1"/>
    </source>
</evidence>
<dbReference type="EMBL" id="QXGD01000450">
    <property type="protein sequence ID" value="KAE9239300.1"/>
    <property type="molecule type" value="Genomic_DNA"/>
</dbReference>
<accession>A0A6A3JYZ4</accession>
<evidence type="ECO:0000313" key="7">
    <source>
        <dbReference type="EMBL" id="KAE9301419.1"/>
    </source>
</evidence>
<evidence type="ECO:0000313" key="10">
    <source>
        <dbReference type="Proteomes" id="UP000437068"/>
    </source>
</evidence>
<evidence type="ECO:0000313" key="9">
    <source>
        <dbReference type="Proteomes" id="UP000433483"/>
    </source>
</evidence>
<dbReference type="Proteomes" id="UP000460718">
    <property type="component" value="Unassembled WGS sequence"/>
</dbReference>
<dbReference type="AlphaFoldDB" id="A0A6A3JYZ4"/>
<evidence type="ECO:0000313" key="13">
    <source>
        <dbReference type="Proteomes" id="UP000460718"/>
    </source>
</evidence>
<dbReference type="Proteomes" id="UP000476176">
    <property type="component" value="Unassembled WGS sequence"/>
</dbReference>
<comment type="caution">
    <text evidence="2">The sequence shown here is derived from an EMBL/GenBank/DDBJ whole genome shotgun (WGS) entry which is preliminary data.</text>
</comment>
<dbReference type="EMBL" id="QXGA01000873">
    <property type="protein sequence ID" value="KAE9137629.1"/>
    <property type="molecule type" value="Genomic_DNA"/>
</dbReference>
<evidence type="ECO:0000313" key="5">
    <source>
        <dbReference type="EMBL" id="KAE9228990.1"/>
    </source>
</evidence>
<organism evidence="2 13">
    <name type="scientific">Phytophthora fragariae</name>
    <dbReference type="NCBI Taxonomy" id="53985"/>
    <lineage>
        <taxon>Eukaryota</taxon>
        <taxon>Sar</taxon>
        <taxon>Stramenopiles</taxon>
        <taxon>Oomycota</taxon>
        <taxon>Peronosporomycetes</taxon>
        <taxon>Peronosporales</taxon>
        <taxon>Peronosporaceae</taxon>
        <taxon>Phytophthora</taxon>
    </lineage>
</organism>
<dbReference type="Proteomes" id="UP000437068">
    <property type="component" value="Unassembled WGS sequence"/>
</dbReference>
<evidence type="ECO:0000313" key="1">
    <source>
        <dbReference type="EMBL" id="KAE8932818.1"/>
    </source>
</evidence>
<evidence type="ECO:0000313" key="14">
    <source>
        <dbReference type="Proteomes" id="UP000476176"/>
    </source>
</evidence>
<reference evidence="13 14" key="1">
    <citation type="submission" date="2018-09" db="EMBL/GenBank/DDBJ databases">
        <title>Genomic investigation of the strawberry pathogen Phytophthora fragariae indicates pathogenicity is determined by transcriptional variation in three key races.</title>
        <authorList>
            <person name="Adams T.M."/>
            <person name="Armitage A.D."/>
            <person name="Sobczyk M.K."/>
            <person name="Bates H.J."/>
            <person name="Dunwell J.M."/>
            <person name="Nellist C.F."/>
            <person name="Harrison R.J."/>
        </authorList>
    </citation>
    <scope>NUCLEOTIDE SEQUENCE [LARGE SCALE GENOMIC DNA]</scope>
    <source>
        <strain evidence="7 10">A4</strain>
        <strain evidence="6 11">BC-1</strain>
        <strain evidence="5 14">BC-23</strain>
        <strain evidence="4 9">NOV-27</strain>
        <strain evidence="3 12">NOV-5</strain>
        <strain evidence="1 8">NOV-9</strain>
        <strain evidence="2 13">SCRP245</strain>
    </source>
</reference>
<dbReference type="EMBL" id="QXGB01000734">
    <property type="protein sequence ID" value="KAE9205632.1"/>
    <property type="molecule type" value="Genomic_DNA"/>
</dbReference>
<keyword evidence="9" id="KW-1185">Reference proteome</keyword>
<evidence type="ECO:0000313" key="2">
    <source>
        <dbReference type="EMBL" id="KAE9000111.1"/>
    </source>
</evidence>
<evidence type="ECO:0000313" key="6">
    <source>
        <dbReference type="EMBL" id="KAE9239300.1"/>
    </source>
</evidence>
<dbReference type="EMBL" id="QXGC01000579">
    <property type="protein sequence ID" value="KAE9228990.1"/>
    <property type="molecule type" value="Genomic_DNA"/>
</dbReference>
<evidence type="ECO:0000313" key="11">
    <source>
        <dbReference type="Proteomes" id="UP000440367"/>
    </source>
</evidence>
<dbReference type="Proteomes" id="UP000429523">
    <property type="component" value="Unassembled WGS sequence"/>
</dbReference>
<dbReference type="Proteomes" id="UP000433483">
    <property type="component" value="Unassembled WGS sequence"/>
</dbReference>
<dbReference type="Proteomes" id="UP000440732">
    <property type="component" value="Unassembled WGS sequence"/>
</dbReference>
<sequence>MCNGLKSNGEKCGRKAEWCFQRLNQKPVETPVVVDQKNEEPELIEGEEKIVATDSTTHIDVS</sequence>
<dbReference type="EMBL" id="QXFW01000922">
    <property type="protein sequence ID" value="KAE9000111.1"/>
    <property type="molecule type" value="Genomic_DNA"/>
</dbReference>
<gene>
    <name evidence="7" type="ORF">PF001_g14459</name>
    <name evidence="6" type="ORF">PF002_g10351</name>
    <name evidence="5" type="ORF">PF004_g10912</name>
    <name evidence="4" type="ORF">PF005_g13321</name>
    <name evidence="3" type="ORF">PF006_g14137</name>
    <name evidence="1" type="ORF">PF009_g17162</name>
    <name evidence="2" type="ORF">PF011_g14336</name>
</gene>
<dbReference type="Proteomes" id="UP000440367">
    <property type="component" value="Unassembled WGS sequence"/>
</dbReference>
<dbReference type="EMBL" id="QXGE01000900">
    <property type="protein sequence ID" value="KAE9301419.1"/>
    <property type="molecule type" value="Genomic_DNA"/>
</dbReference>
<protein>
    <submittedName>
        <fullName evidence="2">Uncharacterized protein</fullName>
    </submittedName>
</protein>